<keyword evidence="3" id="KW-1185">Reference proteome</keyword>
<dbReference type="Proteomes" id="UP001236620">
    <property type="component" value="Unassembled WGS sequence"/>
</dbReference>
<organism evidence="2 3">
    <name type="scientific">Mycoplasma yeatsii</name>
    <dbReference type="NCBI Taxonomy" id="51365"/>
    <lineage>
        <taxon>Bacteria</taxon>
        <taxon>Bacillati</taxon>
        <taxon>Mycoplasmatota</taxon>
        <taxon>Mollicutes</taxon>
        <taxon>Mycoplasmataceae</taxon>
        <taxon>Mycoplasma</taxon>
    </lineage>
</organism>
<accession>A0ABU0NDX1</accession>
<sequence length="243" mass="29877">MSTKLTKKNVASFLKRQKYFRNFINENDLLYTDFKKFFAKRSSNSLVKNYLYILGISNMKIDTKQHWDVFNFINLCAYYLYYNFTKNKSKNKLEDMHKTIILNAEKLEFNDLNINYEQQALEILFKEFKIKFTDKQIKKYFSYHEIYCYIANAFSKFFYDDKKQNLYDYIYWFTFYILVSKYFFKKNHIQSKLFMLQLISNQKFTQAIAKFSPELFNLLIIKNNRFSKTRKKHNKGTEQWKNR</sequence>
<protein>
    <submittedName>
        <fullName evidence="2">Uncharacterized protein</fullName>
    </submittedName>
</protein>
<name>A0ABU0NDX1_9MOLU</name>
<keyword evidence="1" id="KW-0472">Membrane</keyword>
<feature type="transmembrane region" description="Helical" evidence="1">
    <location>
        <begin position="166"/>
        <end position="184"/>
    </location>
</feature>
<comment type="caution">
    <text evidence="2">The sequence shown here is derived from an EMBL/GenBank/DDBJ whole genome shotgun (WGS) entry which is preliminary data.</text>
</comment>
<evidence type="ECO:0000313" key="3">
    <source>
        <dbReference type="Proteomes" id="UP001236620"/>
    </source>
</evidence>
<keyword evidence="1" id="KW-1133">Transmembrane helix</keyword>
<keyword evidence="1" id="KW-0812">Transmembrane</keyword>
<gene>
    <name evidence="2" type="ORF">J2Z63_000278</name>
</gene>
<dbReference type="EMBL" id="JAUSWP010000002">
    <property type="protein sequence ID" value="MDQ0567635.1"/>
    <property type="molecule type" value="Genomic_DNA"/>
</dbReference>
<proteinExistence type="predicted"/>
<evidence type="ECO:0000256" key="1">
    <source>
        <dbReference type="SAM" id="Phobius"/>
    </source>
</evidence>
<dbReference type="RefSeq" id="WP_307444432.1">
    <property type="nucleotide sequence ID" value="NZ_JAUSWP010000002.1"/>
</dbReference>
<reference evidence="2" key="1">
    <citation type="submission" date="2023-07" db="EMBL/GenBank/DDBJ databases">
        <title>Genomic Encyclopedia of Type Strains, Phase IV (KMG-IV): sequencing the most valuable type-strain genomes for metagenomic binning, comparative biology and taxonomic classification.</title>
        <authorList>
            <person name="Goeker M."/>
        </authorList>
    </citation>
    <scope>NUCLEOTIDE SEQUENCE [LARGE SCALE GENOMIC DNA]</scope>
    <source>
        <strain evidence="2">DSM 22019</strain>
    </source>
</reference>
<evidence type="ECO:0000313" key="2">
    <source>
        <dbReference type="EMBL" id="MDQ0567635.1"/>
    </source>
</evidence>